<evidence type="ECO:0000313" key="16">
    <source>
        <dbReference type="Proteomes" id="UP000610931"/>
    </source>
</evidence>
<dbReference type="Gene3D" id="2.60.40.10">
    <property type="entry name" value="Immunoglobulins"/>
    <property type="match status" value="1"/>
</dbReference>
<evidence type="ECO:0000259" key="14">
    <source>
        <dbReference type="PROSITE" id="PS50110"/>
    </source>
</evidence>
<dbReference type="Gene3D" id="3.30.565.10">
    <property type="entry name" value="Histidine kinase-like ATPase, C-terminal domain"/>
    <property type="match status" value="1"/>
</dbReference>
<dbReference type="InterPro" id="IPR004358">
    <property type="entry name" value="Sig_transdc_His_kin-like_C"/>
</dbReference>
<dbReference type="PROSITE" id="PS50109">
    <property type="entry name" value="HIS_KIN"/>
    <property type="match status" value="1"/>
</dbReference>
<feature type="domain" description="HTH araC/xylS-type" evidence="12">
    <location>
        <begin position="1226"/>
        <end position="1325"/>
    </location>
</feature>
<dbReference type="CDD" id="cd00075">
    <property type="entry name" value="HATPase"/>
    <property type="match status" value="1"/>
</dbReference>
<dbReference type="InterPro" id="IPR003594">
    <property type="entry name" value="HATPase_dom"/>
</dbReference>
<organism evidence="15 16">
    <name type="scientific">Snuella sedimenti</name>
    <dbReference type="NCBI Taxonomy" id="2798802"/>
    <lineage>
        <taxon>Bacteria</taxon>
        <taxon>Pseudomonadati</taxon>
        <taxon>Bacteroidota</taxon>
        <taxon>Flavobacteriia</taxon>
        <taxon>Flavobacteriales</taxon>
        <taxon>Flavobacteriaceae</taxon>
        <taxon>Snuella</taxon>
    </lineage>
</organism>
<keyword evidence="7" id="KW-0067">ATP-binding</keyword>
<evidence type="ECO:0000256" key="4">
    <source>
        <dbReference type="ARBA" id="ARBA00022679"/>
    </source>
</evidence>
<accession>A0A8J7LP09</accession>
<keyword evidence="16" id="KW-1185">Reference proteome</keyword>
<evidence type="ECO:0000256" key="6">
    <source>
        <dbReference type="ARBA" id="ARBA00022777"/>
    </source>
</evidence>
<dbReference type="SUPFAM" id="SSF52172">
    <property type="entry name" value="CheY-like"/>
    <property type="match status" value="1"/>
</dbReference>
<keyword evidence="5" id="KW-0547">Nucleotide-binding</keyword>
<comment type="catalytic activity">
    <reaction evidence="1">
        <text>ATP + protein L-histidine = ADP + protein N-phospho-L-histidine.</text>
        <dbReference type="EC" id="2.7.13.3"/>
    </reaction>
</comment>
<evidence type="ECO:0000256" key="11">
    <source>
        <dbReference type="PROSITE-ProRule" id="PRU00169"/>
    </source>
</evidence>
<dbReference type="InterPro" id="IPR013783">
    <property type="entry name" value="Ig-like_fold"/>
</dbReference>
<evidence type="ECO:0000256" key="1">
    <source>
        <dbReference type="ARBA" id="ARBA00000085"/>
    </source>
</evidence>
<keyword evidence="10" id="KW-0804">Transcription</keyword>
<dbReference type="SUPFAM" id="SSF46689">
    <property type="entry name" value="Homeodomain-like"/>
    <property type="match status" value="1"/>
</dbReference>
<name>A0A8J7LP09_9FLAO</name>
<dbReference type="InterPro" id="IPR036097">
    <property type="entry name" value="HisK_dim/P_sf"/>
</dbReference>
<dbReference type="InterPro" id="IPR015943">
    <property type="entry name" value="WD40/YVTN_repeat-like_dom_sf"/>
</dbReference>
<dbReference type="PROSITE" id="PS01124">
    <property type="entry name" value="HTH_ARAC_FAMILY_2"/>
    <property type="match status" value="1"/>
</dbReference>
<dbReference type="SMART" id="SM00342">
    <property type="entry name" value="HTH_ARAC"/>
    <property type="match status" value="1"/>
</dbReference>
<evidence type="ECO:0000313" key="15">
    <source>
        <dbReference type="EMBL" id="MBJ6368638.1"/>
    </source>
</evidence>
<dbReference type="FunFam" id="1.10.10.60:FF:000284">
    <property type="entry name" value="Two-component system sensor histidine kinase/response regulator"/>
    <property type="match status" value="1"/>
</dbReference>
<feature type="domain" description="Histidine kinase" evidence="13">
    <location>
        <begin position="831"/>
        <end position="1046"/>
    </location>
</feature>
<gene>
    <name evidence="15" type="ORF">JF259_11110</name>
</gene>
<dbReference type="PROSITE" id="PS50110">
    <property type="entry name" value="RESPONSE_REGULATORY"/>
    <property type="match status" value="1"/>
</dbReference>
<dbReference type="InterPro" id="IPR011123">
    <property type="entry name" value="Y_Y_Y"/>
</dbReference>
<dbReference type="GO" id="GO:0003700">
    <property type="term" value="F:DNA-binding transcription factor activity"/>
    <property type="evidence" value="ECO:0007669"/>
    <property type="project" value="InterPro"/>
</dbReference>
<dbReference type="SUPFAM" id="SSF63829">
    <property type="entry name" value="Calcium-dependent phosphotriesterase"/>
    <property type="match status" value="2"/>
</dbReference>
<dbReference type="EMBL" id="JAELVQ010000013">
    <property type="protein sequence ID" value="MBJ6368638.1"/>
    <property type="molecule type" value="Genomic_DNA"/>
</dbReference>
<dbReference type="GO" id="GO:0005524">
    <property type="term" value="F:ATP binding"/>
    <property type="evidence" value="ECO:0007669"/>
    <property type="project" value="UniProtKB-KW"/>
</dbReference>
<keyword evidence="6" id="KW-0418">Kinase</keyword>
<dbReference type="EC" id="2.7.13.3" evidence="2"/>
<evidence type="ECO:0000256" key="10">
    <source>
        <dbReference type="ARBA" id="ARBA00023163"/>
    </source>
</evidence>
<dbReference type="Gene3D" id="3.40.50.2300">
    <property type="match status" value="1"/>
</dbReference>
<dbReference type="Pfam" id="PF07495">
    <property type="entry name" value="Y_Y_Y"/>
    <property type="match status" value="1"/>
</dbReference>
<dbReference type="PANTHER" id="PTHR43547:SF2">
    <property type="entry name" value="HYBRID SIGNAL TRANSDUCTION HISTIDINE KINASE C"/>
    <property type="match status" value="1"/>
</dbReference>
<evidence type="ECO:0000256" key="7">
    <source>
        <dbReference type="ARBA" id="ARBA00022840"/>
    </source>
</evidence>
<evidence type="ECO:0000256" key="3">
    <source>
        <dbReference type="ARBA" id="ARBA00022553"/>
    </source>
</evidence>
<dbReference type="InterPro" id="IPR001789">
    <property type="entry name" value="Sig_transdc_resp-reg_receiver"/>
</dbReference>
<dbReference type="InterPro" id="IPR011006">
    <property type="entry name" value="CheY-like_superfamily"/>
</dbReference>
<keyword evidence="4" id="KW-0808">Transferase</keyword>
<dbReference type="SMART" id="SM00448">
    <property type="entry name" value="REC"/>
    <property type="match status" value="1"/>
</dbReference>
<protein>
    <recommendedName>
        <fullName evidence="2">histidine kinase</fullName>
        <ecNumber evidence="2">2.7.13.3</ecNumber>
    </recommendedName>
</protein>
<feature type="modified residue" description="4-aspartylphosphate" evidence="11">
    <location>
        <position position="1128"/>
    </location>
</feature>
<evidence type="ECO:0000259" key="12">
    <source>
        <dbReference type="PROSITE" id="PS01124"/>
    </source>
</evidence>
<dbReference type="Pfam" id="PF02518">
    <property type="entry name" value="HATPase_c"/>
    <property type="match status" value="1"/>
</dbReference>
<dbReference type="FunFam" id="3.30.565.10:FF:000037">
    <property type="entry name" value="Hybrid sensor histidine kinase/response regulator"/>
    <property type="match status" value="1"/>
</dbReference>
<dbReference type="FunFam" id="1.10.287.130:FF:000034">
    <property type="entry name" value="Two-component system sensor histidine kinase/response regulator"/>
    <property type="match status" value="1"/>
</dbReference>
<dbReference type="InterPro" id="IPR036890">
    <property type="entry name" value="HATPase_C_sf"/>
</dbReference>
<dbReference type="InterPro" id="IPR003661">
    <property type="entry name" value="HisK_dim/P_dom"/>
</dbReference>
<evidence type="ECO:0000256" key="2">
    <source>
        <dbReference type="ARBA" id="ARBA00012438"/>
    </source>
</evidence>
<dbReference type="Proteomes" id="UP000610931">
    <property type="component" value="Unassembled WGS sequence"/>
</dbReference>
<evidence type="ECO:0000256" key="9">
    <source>
        <dbReference type="ARBA" id="ARBA00023015"/>
    </source>
</evidence>
<dbReference type="GO" id="GO:0043565">
    <property type="term" value="F:sequence-specific DNA binding"/>
    <property type="evidence" value="ECO:0007669"/>
    <property type="project" value="InterPro"/>
</dbReference>
<dbReference type="Pfam" id="PF07494">
    <property type="entry name" value="Reg_prop"/>
    <property type="match status" value="1"/>
</dbReference>
<dbReference type="Pfam" id="PF00072">
    <property type="entry name" value="Response_reg"/>
    <property type="match status" value="1"/>
</dbReference>
<dbReference type="SUPFAM" id="SSF50978">
    <property type="entry name" value="WD40 repeat-like"/>
    <property type="match status" value="1"/>
</dbReference>
<keyword evidence="3 11" id="KW-0597">Phosphoprotein</keyword>
<dbReference type="SUPFAM" id="SSF55874">
    <property type="entry name" value="ATPase domain of HSP90 chaperone/DNA topoisomerase II/histidine kinase"/>
    <property type="match status" value="1"/>
</dbReference>
<dbReference type="Gene3D" id="2.130.10.10">
    <property type="entry name" value="YVTN repeat-like/Quinoprotein amine dehydrogenase"/>
    <property type="match status" value="2"/>
</dbReference>
<sequence>MSRYPIRVLLILVFTINVTLTNAQFINYGIKEGLSFKSVDHLITDDEDLIYAGTNESLDVLYGNSFKPIKPFESKDVRNHITSLLFLKKGYILIGIAQKGLFLYNKYNETLNRLNLSYDILEPFTATALTLDNKGVVWVGCSNGSVFTIKMDQINLNQDNNSKIKVTEVAKMSSQINDIYSFDNEILITSNAPELIHIKNRNEKIILLPYIYLESATKIYRVNYVDNTLLIGTDNGLFKIDRFLEYQSNNSHIKPWILPQIIIRSLTVHNGIIWAGTEGNGLFKLSPNGNVLSNYTYSENKRSSINSNYILETFVDKSNHLWIGTWLGGLNMLDLNESKFRFVYDKKNENNLFSNVLWSLEKTPNNEIYIGTHGNGLATYNNIEEKFESILKTASINSISTLYFDSISNLLFIGTWGNGIWVYNTKTHKFITDRYDFELLKSDRIYAISKGPLGKLWIGSYNNGLMVLSQKEKKPKPIPLSNSSLDKIDVRCLYPDTANNRLYVGSLKKGIFEITFDGNGEIINRKHFEHFTDNNDKISPESIYMAEDSTLWLLCRNGLGMITNDGKAHRLPQLQEKVATALCKDKQGNFWVSTYEGLFKINRESLVVEPIIKGYSFYDLLFLEKENLVLAASDDGLLIADPQINQTQKPTPNIFFNNLKVLDQDILPNKLAWKTTILNKRLNYSDTIILPYFAQTFSFNISNISYDKNQQSKIRYRIKDFDAFWNETNNKSASVSYSNLPSGNYIFQAQTTIENKAWNSKIRELVIVKQEPWWFNFWTKLIYSILFLGSGYIIFKFIRERIRIKQELKIEKIKHEQENNLYNQKISFFTNVSHDIRTPLTLIIGPIEEVVSNPKLDHEVYTKLQRVLKNSKMLLNLVNQILDFRKVETKNLNINKKQINLNLFLQNTFYQFNELAQNKSIDFELNLQEDKLTLVADPVKLESILFNLISNAIKFTPKYGHILIESFKEKEKIIIGIQDSGIGIHPDEINHIFTRFYTSKLNNFSSGSGIGMALVKSYIEAHNGGIQVTSNLDSGTKFTVSFPVLDTSSYKEHVNPPIIDLQTTSPTLINSTSTLDKKNSILIIDDNPEILNYLKDILKKNYNVLTANNGASGLDVAIKKIPDLIISDVMMDNMDGFELCGQLKNHITTSHIPIILLTAKNSPESRIEGFEKGADAYIEKPFNSNLLLIRIEKIILSREKLKKKFLISDSFSGDAMPSSIDKEILDNIVAQIEKHISESDFSVQSLIDIVNMSQDQLYRKIKALSGLSINHFIRKVRLNKAAKLIAEGRYSISEVVYKVGFNNPSYFTKCFKAEFGMSPSDYINEKKNINQN</sequence>
<dbReference type="InterPro" id="IPR009057">
    <property type="entry name" value="Homeodomain-like_sf"/>
</dbReference>
<keyword evidence="9" id="KW-0805">Transcription regulation</keyword>
<comment type="caution">
    <text evidence="15">The sequence shown here is derived from an EMBL/GenBank/DDBJ whole genome shotgun (WGS) entry which is preliminary data.</text>
</comment>
<reference evidence="15" key="1">
    <citation type="submission" date="2020-12" db="EMBL/GenBank/DDBJ databases">
        <title>Snuella sp. nov., isolated from sediment in Incheon.</title>
        <authorList>
            <person name="Kim W."/>
        </authorList>
    </citation>
    <scope>NUCLEOTIDE SEQUENCE</scope>
    <source>
        <strain evidence="15">CAU 1569</strain>
    </source>
</reference>
<dbReference type="CDD" id="cd00082">
    <property type="entry name" value="HisKA"/>
    <property type="match status" value="1"/>
</dbReference>
<dbReference type="InterPro" id="IPR018060">
    <property type="entry name" value="HTH_AraC"/>
</dbReference>
<dbReference type="Pfam" id="PF00512">
    <property type="entry name" value="HisKA"/>
    <property type="match status" value="1"/>
</dbReference>
<dbReference type="SMART" id="SM00387">
    <property type="entry name" value="HATPase_c"/>
    <property type="match status" value="1"/>
</dbReference>
<dbReference type="InterPro" id="IPR036322">
    <property type="entry name" value="WD40_repeat_dom_sf"/>
</dbReference>
<evidence type="ECO:0000259" key="13">
    <source>
        <dbReference type="PROSITE" id="PS50109"/>
    </source>
</evidence>
<dbReference type="Pfam" id="PF12833">
    <property type="entry name" value="HTH_18"/>
    <property type="match status" value="1"/>
</dbReference>
<dbReference type="PRINTS" id="PR00344">
    <property type="entry name" value="BCTRLSENSOR"/>
</dbReference>
<dbReference type="Gene3D" id="1.10.10.60">
    <property type="entry name" value="Homeodomain-like"/>
    <property type="match status" value="1"/>
</dbReference>
<evidence type="ECO:0000256" key="8">
    <source>
        <dbReference type="ARBA" id="ARBA00023012"/>
    </source>
</evidence>
<dbReference type="SMART" id="SM00388">
    <property type="entry name" value="HisKA"/>
    <property type="match status" value="1"/>
</dbReference>
<dbReference type="InterPro" id="IPR005467">
    <property type="entry name" value="His_kinase_dom"/>
</dbReference>
<dbReference type="Gene3D" id="1.10.287.130">
    <property type="match status" value="1"/>
</dbReference>
<dbReference type="SUPFAM" id="SSF47384">
    <property type="entry name" value="Homodimeric domain of signal transducing histidine kinase"/>
    <property type="match status" value="1"/>
</dbReference>
<keyword evidence="8" id="KW-0902">Two-component regulatory system</keyword>
<dbReference type="GO" id="GO:0000155">
    <property type="term" value="F:phosphorelay sensor kinase activity"/>
    <property type="evidence" value="ECO:0007669"/>
    <property type="project" value="InterPro"/>
</dbReference>
<dbReference type="PANTHER" id="PTHR43547">
    <property type="entry name" value="TWO-COMPONENT HISTIDINE KINASE"/>
    <property type="match status" value="1"/>
</dbReference>
<dbReference type="RefSeq" id="WP_199115400.1">
    <property type="nucleotide sequence ID" value="NZ_JAELVQ010000013.1"/>
</dbReference>
<dbReference type="InterPro" id="IPR011110">
    <property type="entry name" value="Reg_prop"/>
</dbReference>
<feature type="domain" description="Response regulatory" evidence="14">
    <location>
        <begin position="1080"/>
        <end position="1195"/>
    </location>
</feature>
<evidence type="ECO:0000256" key="5">
    <source>
        <dbReference type="ARBA" id="ARBA00022741"/>
    </source>
</evidence>
<proteinExistence type="predicted"/>